<reference evidence="3" key="1">
    <citation type="submission" date="2024-07" db="EMBL/GenBank/DDBJ databases">
        <title>Complete genome sequence of Verrucomicrobiaceae bacterium NT6N.</title>
        <authorList>
            <person name="Huang C."/>
            <person name="Takami H."/>
            <person name="Hamasaki K."/>
        </authorList>
    </citation>
    <scope>NUCLEOTIDE SEQUENCE</scope>
    <source>
        <strain evidence="3">NT6N</strain>
    </source>
</reference>
<dbReference type="AlphaFoldDB" id="A0AAT9FKI9"/>
<dbReference type="KEGG" id="osu:NT6N_15610"/>
<dbReference type="GO" id="GO:0004519">
    <property type="term" value="F:endonuclease activity"/>
    <property type="evidence" value="ECO:0007669"/>
    <property type="project" value="UniProtKB-KW"/>
</dbReference>
<dbReference type="EMBL" id="AP026866">
    <property type="protein sequence ID" value="BDS06521.1"/>
    <property type="molecule type" value="Genomic_DNA"/>
</dbReference>
<dbReference type="Gene3D" id="3.60.10.10">
    <property type="entry name" value="Endonuclease/exonuclease/phosphatase"/>
    <property type="match status" value="1"/>
</dbReference>
<dbReference type="Pfam" id="PF03372">
    <property type="entry name" value="Exo_endo_phos"/>
    <property type="match status" value="1"/>
</dbReference>
<feature type="signal peptide" evidence="1">
    <location>
        <begin position="1"/>
        <end position="20"/>
    </location>
</feature>
<dbReference type="PANTHER" id="PTHR41349">
    <property type="match status" value="1"/>
</dbReference>
<dbReference type="PANTHER" id="PTHR41349:SF1">
    <property type="entry name" value="PROTEIN CBG08683"/>
    <property type="match status" value="1"/>
</dbReference>
<feature type="domain" description="Endonuclease/exonuclease/phosphatase" evidence="2">
    <location>
        <begin position="28"/>
        <end position="335"/>
    </location>
</feature>
<protein>
    <submittedName>
        <fullName evidence="3">Endonuclease</fullName>
    </submittedName>
</protein>
<evidence type="ECO:0000256" key="1">
    <source>
        <dbReference type="SAM" id="SignalP"/>
    </source>
</evidence>
<keyword evidence="3" id="KW-0378">Hydrolase</keyword>
<keyword evidence="3" id="KW-0540">Nuclease</keyword>
<dbReference type="InterPro" id="IPR036691">
    <property type="entry name" value="Endo/exonu/phosph_ase_sf"/>
</dbReference>
<evidence type="ECO:0000313" key="3">
    <source>
        <dbReference type="EMBL" id="BDS06521.1"/>
    </source>
</evidence>
<gene>
    <name evidence="3" type="ORF">NT6N_15610</name>
</gene>
<organism evidence="3">
    <name type="scientific">Oceaniferula spumae</name>
    <dbReference type="NCBI Taxonomy" id="2979115"/>
    <lineage>
        <taxon>Bacteria</taxon>
        <taxon>Pseudomonadati</taxon>
        <taxon>Verrucomicrobiota</taxon>
        <taxon>Verrucomicrobiia</taxon>
        <taxon>Verrucomicrobiales</taxon>
        <taxon>Verrucomicrobiaceae</taxon>
        <taxon>Oceaniferula</taxon>
    </lineage>
</organism>
<dbReference type="SUPFAM" id="SSF56219">
    <property type="entry name" value="DNase I-like"/>
    <property type="match status" value="1"/>
</dbReference>
<keyword evidence="1" id="KW-0732">Signal</keyword>
<name>A0AAT9FKI9_9BACT</name>
<evidence type="ECO:0000259" key="2">
    <source>
        <dbReference type="Pfam" id="PF03372"/>
    </source>
</evidence>
<proteinExistence type="predicted"/>
<sequence>MKSIISFIIILICLVHSSSAQDKLRVFQFNVWQEGTSVPNGFDQIIDLIIESKADIITLSEVRNYKGKDLHERIIQALAKRKHTFYGKYAGGDVGLISRYPVIKTEAVPSSAKTSIYAYHIELPNKKPLIVCSAHLEYTNYAVYLPRGYDGNSFKPIKLDKSGQPIPVTDIAKLHAMDAASTRDEAIAGFIKYAKSHADTDVILAGDFNEASHLDWTQETAKLFDHNGVVIEWKNSKTLADNGFSDSYREIHPDPVVYPGLTWPSENSGNKVVNWTPKADDRERIDFIYYNKENLVVKAAFIAGSKKYYVKGKLKRTSKSKDDHLLERDDWPSDHKGVIVDFDYK</sequence>
<dbReference type="InterPro" id="IPR005135">
    <property type="entry name" value="Endo/exonuclease/phosphatase"/>
</dbReference>
<feature type="chain" id="PRO_5043333448" evidence="1">
    <location>
        <begin position="21"/>
        <end position="345"/>
    </location>
</feature>
<accession>A0AAT9FKI9</accession>
<keyword evidence="3" id="KW-0255">Endonuclease</keyword>